<dbReference type="AlphaFoldDB" id="A0A4S2JQP6"/>
<dbReference type="EMBL" id="QBLH01003506">
    <property type="protein sequence ID" value="TGZ37826.1"/>
    <property type="molecule type" value="Genomic_DNA"/>
</dbReference>
<name>A0A4S2JQP6_9HYME</name>
<gene>
    <name evidence="1" type="ORF">DBV15_04775</name>
</gene>
<evidence type="ECO:0000313" key="1">
    <source>
        <dbReference type="EMBL" id="TGZ37826.1"/>
    </source>
</evidence>
<sequence>MPHITFMCKEEAAVAEREGARLRRRQQQHRTTGLRDREAVAVAVGQRPLKSATAHTANWEPGGSTTYTTLRHEHALLTDGYTNSLKT</sequence>
<reference evidence="1 2" key="1">
    <citation type="journal article" date="2019" name="Philos. Trans. R. Soc. Lond., B, Biol. Sci.">
        <title>Ant behaviour and brain gene expression of defending hosts depend on the ecological success of the intruding social parasite.</title>
        <authorList>
            <person name="Kaur R."/>
            <person name="Stoldt M."/>
            <person name="Jongepier E."/>
            <person name="Feldmeyer B."/>
            <person name="Menzel F."/>
            <person name="Bornberg-Bauer E."/>
            <person name="Foitzik S."/>
        </authorList>
    </citation>
    <scope>NUCLEOTIDE SEQUENCE [LARGE SCALE GENOMIC DNA]</scope>
    <source>
        <tissue evidence="1">Whole body</tissue>
    </source>
</reference>
<comment type="caution">
    <text evidence="1">The sequence shown here is derived from an EMBL/GenBank/DDBJ whole genome shotgun (WGS) entry which is preliminary data.</text>
</comment>
<accession>A0A4S2JQP6</accession>
<proteinExistence type="predicted"/>
<dbReference type="Proteomes" id="UP000310200">
    <property type="component" value="Unassembled WGS sequence"/>
</dbReference>
<keyword evidence="2" id="KW-1185">Reference proteome</keyword>
<evidence type="ECO:0000313" key="2">
    <source>
        <dbReference type="Proteomes" id="UP000310200"/>
    </source>
</evidence>
<organism evidence="1 2">
    <name type="scientific">Temnothorax longispinosus</name>
    <dbReference type="NCBI Taxonomy" id="300112"/>
    <lineage>
        <taxon>Eukaryota</taxon>
        <taxon>Metazoa</taxon>
        <taxon>Ecdysozoa</taxon>
        <taxon>Arthropoda</taxon>
        <taxon>Hexapoda</taxon>
        <taxon>Insecta</taxon>
        <taxon>Pterygota</taxon>
        <taxon>Neoptera</taxon>
        <taxon>Endopterygota</taxon>
        <taxon>Hymenoptera</taxon>
        <taxon>Apocrita</taxon>
        <taxon>Aculeata</taxon>
        <taxon>Formicoidea</taxon>
        <taxon>Formicidae</taxon>
        <taxon>Myrmicinae</taxon>
        <taxon>Temnothorax</taxon>
    </lineage>
</organism>
<protein>
    <submittedName>
        <fullName evidence="1">Uncharacterized protein</fullName>
    </submittedName>
</protein>